<keyword evidence="4" id="KW-0964">Secreted</keyword>
<dbReference type="Pfam" id="PF05730">
    <property type="entry name" value="CFEM"/>
    <property type="match status" value="1"/>
</dbReference>
<keyword evidence="12" id="KW-1185">Reference proteome</keyword>
<feature type="signal peptide" evidence="9">
    <location>
        <begin position="1"/>
        <end position="19"/>
    </location>
</feature>
<keyword evidence="5" id="KW-0325">Glycoprotein</keyword>
<dbReference type="Proteomes" id="UP000710849">
    <property type="component" value="Unassembled WGS sequence"/>
</dbReference>
<feature type="chain" id="PRO_5040160178" description="CFEM domain-containing protein" evidence="9">
    <location>
        <begin position="20"/>
        <end position="222"/>
    </location>
</feature>
<evidence type="ECO:0000256" key="7">
    <source>
        <dbReference type="ARBA" id="ARBA00023157"/>
    </source>
</evidence>
<dbReference type="GO" id="GO:0005576">
    <property type="term" value="C:extracellular region"/>
    <property type="evidence" value="ECO:0007669"/>
    <property type="project" value="UniProtKB-SubCell"/>
</dbReference>
<evidence type="ECO:0000256" key="2">
    <source>
        <dbReference type="ARBA" id="ARBA00004613"/>
    </source>
</evidence>
<dbReference type="RefSeq" id="XP_038731046.1">
    <property type="nucleotide sequence ID" value="XM_038878208.1"/>
</dbReference>
<keyword evidence="7" id="KW-1015">Disulfide bond</keyword>
<sequence>MRRAILLLAMAMVNNPATSDGNFPAPGCAVRCWENTKYVSKCVDKNTCLCQDAEYHNSVFKCIYSQCDTAHFGSALHHTITQCVGVADNIILAVPRLSNHDSLRRREAEYLQGVKTEDSESIAGYPTLSGLQIQSALPFASAVTFSSLPPMVHLTRDTVAASVTASVTASATAPFDLIHTTYDTAPELVTASPLLYTGDTSEILPNLLFLSLAPILGLYFAV</sequence>
<evidence type="ECO:0000313" key="11">
    <source>
        <dbReference type="EMBL" id="KAF7937898.1"/>
    </source>
</evidence>
<gene>
    <name evidence="11" type="ORF">EAE97_007694</name>
</gene>
<evidence type="ECO:0000256" key="6">
    <source>
        <dbReference type="ARBA" id="ARBA00022729"/>
    </source>
</evidence>
<evidence type="ECO:0000256" key="3">
    <source>
        <dbReference type="ARBA" id="ARBA00010031"/>
    </source>
</evidence>
<feature type="domain" description="CFEM" evidence="10">
    <location>
        <begin position="25"/>
        <end position="83"/>
    </location>
</feature>
<reference evidence="11 12" key="1">
    <citation type="journal article" date="2020" name="Genome Biol. Evol.">
        <title>Comparative genomics of Sclerotiniaceae.</title>
        <authorList>
            <person name="Valero Jimenez C.A."/>
            <person name="Steentjes M."/>
            <person name="Scholten O.E."/>
            <person name="Van Kan J.A.L."/>
        </authorList>
    </citation>
    <scope>NUCLEOTIDE SEQUENCE [LARGE SCALE GENOMIC DNA]</scope>
    <source>
        <strain evidence="11 12">MUCL 94</strain>
    </source>
</reference>
<evidence type="ECO:0000256" key="5">
    <source>
        <dbReference type="ARBA" id="ARBA00022622"/>
    </source>
</evidence>
<keyword evidence="5" id="KW-0472">Membrane</keyword>
<keyword evidence="5" id="KW-0336">GPI-anchor</keyword>
<evidence type="ECO:0000256" key="8">
    <source>
        <dbReference type="ARBA" id="ARBA00023288"/>
    </source>
</evidence>
<evidence type="ECO:0000256" key="9">
    <source>
        <dbReference type="SAM" id="SignalP"/>
    </source>
</evidence>
<dbReference type="GO" id="GO:0098552">
    <property type="term" value="C:side of membrane"/>
    <property type="evidence" value="ECO:0007669"/>
    <property type="project" value="UniProtKB-KW"/>
</dbReference>
<keyword evidence="6 9" id="KW-0732">Signal</keyword>
<comment type="subcellular location">
    <subcellularLocation>
        <location evidence="1">Membrane</location>
        <topology evidence="1">Lipid-anchor</topology>
        <topology evidence="1">GPI-anchor</topology>
    </subcellularLocation>
    <subcellularLocation>
        <location evidence="2">Secreted</location>
    </subcellularLocation>
</comment>
<name>A0A9P5ID63_9HELO</name>
<protein>
    <recommendedName>
        <fullName evidence="10">CFEM domain-containing protein</fullName>
    </recommendedName>
</protein>
<evidence type="ECO:0000259" key="10">
    <source>
        <dbReference type="Pfam" id="PF05730"/>
    </source>
</evidence>
<accession>A0A9P5ID63</accession>
<dbReference type="InterPro" id="IPR008427">
    <property type="entry name" value="Extracellular_membr_CFEM_dom"/>
</dbReference>
<evidence type="ECO:0000256" key="4">
    <source>
        <dbReference type="ARBA" id="ARBA00022525"/>
    </source>
</evidence>
<keyword evidence="8" id="KW-0449">Lipoprotein</keyword>
<evidence type="ECO:0000256" key="1">
    <source>
        <dbReference type="ARBA" id="ARBA00004589"/>
    </source>
</evidence>
<evidence type="ECO:0000313" key="12">
    <source>
        <dbReference type="Proteomes" id="UP000710849"/>
    </source>
</evidence>
<comment type="caution">
    <text evidence="11">The sequence shown here is derived from an EMBL/GenBank/DDBJ whole genome shotgun (WGS) entry which is preliminary data.</text>
</comment>
<organism evidence="11 12">
    <name type="scientific">Botrytis byssoidea</name>
    <dbReference type="NCBI Taxonomy" id="139641"/>
    <lineage>
        <taxon>Eukaryota</taxon>
        <taxon>Fungi</taxon>
        <taxon>Dikarya</taxon>
        <taxon>Ascomycota</taxon>
        <taxon>Pezizomycotina</taxon>
        <taxon>Leotiomycetes</taxon>
        <taxon>Helotiales</taxon>
        <taxon>Sclerotiniaceae</taxon>
        <taxon>Botrytis</taxon>
    </lineage>
</organism>
<dbReference type="AlphaFoldDB" id="A0A9P5ID63"/>
<proteinExistence type="inferred from homology"/>
<dbReference type="GeneID" id="62151282"/>
<dbReference type="EMBL" id="RCSW01000015">
    <property type="protein sequence ID" value="KAF7937898.1"/>
    <property type="molecule type" value="Genomic_DNA"/>
</dbReference>
<comment type="similarity">
    <text evidence="3">Belongs to the RBT5 family.</text>
</comment>